<keyword evidence="1" id="KW-1133">Transmembrane helix</keyword>
<reference evidence="3 4" key="1">
    <citation type="journal article" date="2014" name="PLoS Genet.">
        <title>Phylogenetically driven sequencing of extremely halophilic archaea reveals strategies for static and dynamic osmo-response.</title>
        <authorList>
            <person name="Becker E.A."/>
            <person name="Seitzer P.M."/>
            <person name="Tritt A."/>
            <person name="Larsen D."/>
            <person name="Krusor M."/>
            <person name="Yao A.I."/>
            <person name="Wu D."/>
            <person name="Madern D."/>
            <person name="Eisen J.A."/>
            <person name="Darling A.E."/>
            <person name="Facciotti M.T."/>
        </authorList>
    </citation>
    <scope>NUCLEOTIDE SEQUENCE [LARGE SCALE GENOMIC DNA]</scope>
    <source>
        <strain evidence="3 4">JCM 12255</strain>
    </source>
</reference>
<organism evidence="3 4">
    <name type="scientific">Natronolimnohabitans innermongolicus JCM 12255</name>
    <dbReference type="NCBI Taxonomy" id="1227499"/>
    <lineage>
        <taxon>Archaea</taxon>
        <taxon>Methanobacteriati</taxon>
        <taxon>Methanobacteriota</taxon>
        <taxon>Stenosarchaea group</taxon>
        <taxon>Halobacteria</taxon>
        <taxon>Halobacteriales</taxon>
        <taxon>Natrialbaceae</taxon>
        <taxon>Natronolimnohabitans</taxon>
    </lineage>
</organism>
<evidence type="ECO:0000259" key="2">
    <source>
        <dbReference type="Pfam" id="PF09835"/>
    </source>
</evidence>
<evidence type="ECO:0000313" key="3">
    <source>
        <dbReference type="EMBL" id="ELY55032.1"/>
    </source>
</evidence>
<dbReference type="AlphaFoldDB" id="L9X084"/>
<feature type="transmembrane region" description="Helical" evidence="1">
    <location>
        <begin position="79"/>
        <end position="102"/>
    </location>
</feature>
<dbReference type="PATRIC" id="fig|1227499.3.peg.2414"/>
<dbReference type="EMBL" id="AOHZ01000052">
    <property type="protein sequence ID" value="ELY55032.1"/>
    <property type="molecule type" value="Genomic_DNA"/>
</dbReference>
<keyword evidence="4" id="KW-1185">Reference proteome</keyword>
<dbReference type="InterPro" id="IPR018639">
    <property type="entry name" value="DUF2062"/>
</dbReference>
<dbReference type="Pfam" id="PF09835">
    <property type="entry name" value="DUF2062"/>
    <property type="match status" value="1"/>
</dbReference>
<evidence type="ECO:0000256" key="1">
    <source>
        <dbReference type="SAM" id="Phobius"/>
    </source>
</evidence>
<dbReference type="STRING" id="1227499.C493_11812"/>
<gene>
    <name evidence="3" type="ORF">C493_11812</name>
</gene>
<evidence type="ECO:0000313" key="4">
    <source>
        <dbReference type="Proteomes" id="UP000011602"/>
    </source>
</evidence>
<feature type="domain" description="DUF2062" evidence="2">
    <location>
        <begin position="1"/>
        <end position="110"/>
    </location>
</feature>
<feature type="transmembrane region" description="Helical" evidence="1">
    <location>
        <begin position="6"/>
        <end position="25"/>
    </location>
</feature>
<dbReference type="eggNOG" id="arCOG06355">
    <property type="taxonomic scope" value="Archaea"/>
</dbReference>
<feature type="transmembrane region" description="Helical" evidence="1">
    <location>
        <begin position="32"/>
        <end position="59"/>
    </location>
</feature>
<proteinExistence type="predicted"/>
<accession>L9X084</accession>
<comment type="caution">
    <text evidence="3">The sequence shown here is derived from an EMBL/GenBank/DDBJ whole genome shotgun (WGS) entry which is preliminary data.</text>
</comment>
<protein>
    <recommendedName>
        <fullName evidence="2">DUF2062 domain-containing protein</fullName>
    </recommendedName>
</protein>
<dbReference type="Proteomes" id="UP000011602">
    <property type="component" value="Unassembled WGS sequence"/>
</dbReference>
<keyword evidence="1" id="KW-0472">Membrane</keyword>
<keyword evidence="1" id="KW-0812">Transmembrane</keyword>
<name>L9X084_9EURY</name>
<sequence length="132" mass="13794">MGTFITMLPTFGVGLVAFLVLVSVFDSISKIALFASLLVFNPVVKWGVYASSFALGVFLLGPVEGATVADASLQAGPAIVTRLVVGNLILAVIATALGYVAIHRLATRYDATELGDALETFVDDTLEASSDR</sequence>